<organism evidence="1">
    <name type="scientific">hydrocarbon metagenome</name>
    <dbReference type="NCBI Taxonomy" id="938273"/>
    <lineage>
        <taxon>unclassified sequences</taxon>
        <taxon>metagenomes</taxon>
        <taxon>ecological metagenomes</taxon>
    </lineage>
</organism>
<name>A0A0W8F8M4_9ZZZZ</name>
<dbReference type="EMBL" id="LNQE01001473">
    <property type="protein sequence ID" value="KUG16930.1"/>
    <property type="molecule type" value="Genomic_DNA"/>
</dbReference>
<comment type="caution">
    <text evidence="1">The sequence shown here is derived from an EMBL/GenBank/DDBJ whole genome shotgun (WGS) entry which is preliminary data.</text>
</comment>
<protein>
    <submittedName>
        <fullName evidence="1">Uncharacterized protein</fullName>
    </submittedName>
</protein>
<sequence length="54" mass="6282">MLLRGGIEFYHQGLKHCIEDYIQWIYSFRYQGRGTLLPGLKAEVSTTPAPRRTL</sequence>
<accession>A0A0W8F8M4</accession>
<dbReference type="AlphaFoldDB" id="A0A0W8F8M4"/>
<proteinExistence type="predicted"/>
<gene>
    <name evidence="1" type="ORF">ASZ90_013377</name>
</gene>
<evidence type="ECO:0000313" key="1">
    <source>
        <dbReference type="EMBL" id="KUG16930.1"/>
    </source>
</evidence>
<reference evidence="1" key="1">
    <citation type="journal article" date="2015" name="Proc. Natl. Acad. Sci. U.S.A.">
        <title>Networks of energetic and metabolic interactions define dynamics in microbial communities.</title>
        <authorList>
            <person name="Embree M."/>
            <person name="Liu J.K."/>
            <person name="Al-Bassam M.M."/>
            <person name="Zengler K."/>
        </authorList>
    </citation>
    <scope>NUCLEOTIDE SEQUENCE</scope>
</reference>